<dbReference type="GO" id="GO:0050086">
    <property type="term" value="F:mannitol 2-dehydrogenase activity"/>
    <property type="evidence" value="ECO:0007669"/>
    <property type="project" value="UniProtKB-EC"/>
</dbReference>
<evidence type="ECO:0000259" key="3">
    <source>
        <dbReference type="Pfam" id="PF08125"/>
    </source>
</evidence>
<dbReference type="PANTHER" id="PTHR43362:SF1">
    <property type="entry name" value="MANNITOL DEHYDROGENASE 2-RELATED"/>
    <property type="match status" value="1"/>
</dbReference>
<dbReference type="Pfam" id="PF08125">
    <property type="entry name" value="Mannitol_dh_C"/>
    <property type="match status" value="1"/>
</dbReference>
<dbReference type="Gene3D" id="1.10.1040.10">
    <property type="entry name" value="N-(1-d-carboxylethyl)-l-norvaline Dehydrogenase, domain 2"/>
    <property type="match status" value="1"/>
</dbReference>
<dbReference type="SUPFAM" id="SSF51735">
    <property type="entry name" value="NAD(P)-binding Rossmann-fold domains"/>
    <property type="match status" value="1"/>
</dbReference>
<accession>A0A2R8CG83</accession>
<dbReference type="InterPro" id="IPR013118">
    <property type="entry name" value="Mannitol_DH_C"/>
</dbReference>
<dbReference type="InterPro" id="IPR000669">
    <property type="entry name" value="Mannitol_DH"/>
</dbReference>
<dbReference type="InterPro" id="IPR013328">
    <property type="entry name" value="6PGD_dom2"/>
</dbReference>
<gene>
    <name evidence="4" type="primary">mtlK</name>
    <name evidence="4" type="ORF">TRM7615_04995</name>
</gene>
<organism evidence="4 5">
    <name type="scientific">Falsiruegeria mediterranea M17</name>
    <dbReference type="NCBI Taxonomy" id="1200281"/>
    <lineage>
        <taxon>Bacteria</taxon>
        <taxon>Pseudomonadati</taxon>
        <taxon>Pseudomonadota</taxon>
        <taxon>Alphaproteobacteria</taxon>
        <taxon>Rhodobacterales</taxon>
        <taxon>Roseobacteraceae</taxon>
        <taxon>Falsiruegeria</taxon>
    </lineage>
</organism>
<reference evidence="5" key="1">
    <citation type="submission" date="2018-03" db="EMBL/GenBank/DDBJ databases">
        <authorList>
            <person name="Rodrigo-Torres L."/>
            <person name="Arahal R. D."/>
            <person name="Lucena T."/>
        </authorList>
    </citation>
    <scope>NUCLEOTIDE SEQUENCE [LARGE SCALE GENOMIC DNA]</scope>
    <source>
        <strain evidence="5">CECT 7615</strain>
    </source>
</reference>
<dbReference type="InterPro" id="IPR036291">
    <property type="entry name" value="NAD(P)-bd_dom_sf"/>
</dbReference>
<evidence type="ECO:0000256" key="1">
    <source>
        <dbReference type="ARBA" id="ARBA00023002"/>
    </source>
</evidence>
<evidence type="ECO:0000313" key="5">
    <source>
        <dbReference type="Proteomes" id="UP000244898"/>
    </source>
</evidence>
<dbReference type="InterPro" id="IPR050988">
    <property type="entry name" value="Mannitol_DH/Oxidoreductase"/>
</dbReference>
<dbReference type="OrthoDB" id="271711at2"/>
<keyword evidence="5" id="KW-1185">Reference proteome</keyword>
<feature type="domain" description="Mannitol dehydrogenase C-terminal" evidence="3">
    <location>
        <begin position="296"/>
        <end position="476"/>
    </location>
</feature>
<keyword evidence="1 4" id="KW-0560">Oxidoreductase</keyword>
<sequence>MAAASLHTNGLALSDAVLPRLPEAVARPNYDRARLRPGIVHIGLGNFHRAHQAWYIHRLLQQGLAQDWAIVGAGVRDQDQIMRARLQPQDYLTTLIELSPKGKSAEVIGSMIDYLPIEDGNAALVRQMADPVIRIVSLTVTEGGYFISPTEDGFDISHPDIQHDIRHPEHPRTVFGAIVAALAARRMSGAGPFTVLSCDNLRGNGSIARQAVTSLAHHIDPGLAEWIEENCSFPNSMVDCIVPATGPNEFALARGFGIEDAAPVTHESYRQWVIEDDFCAGRPEFEKVGVIVTPEVHAYEAMKIRILNAGHQVLANVGELMSVETIAECMAHPVISRFFDKVEHKEIAPYVSPVPGVTPTEYVGLVAQRFSNPEIRDTTRRVAFDGSSRHPEFILPIIRDALNSGGPIDGLALVEALWARMCAGVRDDGSIIEENDPDWQRLSEVARQSAQRPTTWLEQQHIYGNLASDPVFAPAFCRWLRVIWSEGSQASLRSYLDQAQTTEIEA</sequence>
<dbReference type="Gene3D" id="3.40.50.720">
    <property type="entry name" value="NAD(P)-binding Rossmann-like Domain"/>
    <property type="match status" value="1"/>
</dbReference>
<dbReference type="InterPro" id="IPR008927">
    <property type="entry name" value="6-PGluconate_DH-like_C_sf"/>
</dbReference>
<proteinExistence type="predicted"/>
<dbReference type="Proteomes" id="UP000244898">
    <property type="component" value="Unassembled WGS sequence"/>
</dbReference>
<feature type="domain" description="Mannitol dehydrogenase N-terminal" evidence="2">
    <location>
        <begin position="38"/>
        <end position="287"/>
    </location>
</feature>
<evidence type="ECO:0000313" key="4">
    <source>
        <dbReference type="EMBL" id="SPJ31452.1"/>
    </source>
</evidence>
<dbReference type="InterPro" id="IPR013131">
    <property type="entry name" value="Mannitol_DH_N"/>
</dbReference>
<dbReference type="AlphaFoldDB" id="A0A2R8CG83"/>
<dbReference type="SUPFAM" id="SSF48179">
    <property type="entry name" value="6-phosphogluconate dehydrogenase C-terminal domain-like"/>
    <property type="match status" value="1"/>
</dbReference>
<dbReference type="EMBL" id="ONZG01000025">
    <property type="protein sequence ID" value="SPJ31452.1"/>
    <property type="molecule type" value="Genomic_DNA"/>
</dbReference>
<name>A0A2R8CG83_9RHOB</name>
<dbReference type="PRINTS" id="PR00084">
    <property type="entry name" value="MTLDHDRGNASE"/>
</dbReference>
<dbReference type="RefSeq" id="WP_108792662.1">
    <property type="nucleotide sequence ID" value="NZ_ONZG01000025.1"/>
</dbReference>
<evidence type="ECO:0000259" key="2">
    <source>
        <dbReference type="Pfam" id="PF01232"/>
    </source>
</evidence>
<dbReference type="PANTHER" id="PTHR43362">
    <property type="entry name" value="MANNITOL DEHYDROGENASE DSF1-RELATED"/>
    <property type="match status" value="1"/>
</dbReference>
<protein>
    <submittedName>
        <fullName evidence="4">Mannitol 2-dehydrogenase</fullName>
        <ecNumber evidence="4">1.1.1.67</ecNumber>
    </submittedName>
</protein>
<dbReference type="Pfam" id="PF01232">
    <property type="entry name" value="Mannitol_dh"/>
    <property type="match status" value="1"/>
</dbReference>
<dbReference type="EC" id="1.1.1.67" evidence="4"/>